<organism evidence="5 6">
    <name type="scientific">Drosophila rubida</name>
    <dbReference type="NCBI Taxonomy" id="30044"/>
    <lineage>
        <taxon>Eukaryota</taxon>
        <taxon>Metazoa</taxon>
        <taxon>Ecdysozoa</taxon>
        <taxon>Arthropoda</taxon>
        <taxon>Hexapoda</taxon>
        <taxon>Insecta</taxon>
        <taxon>Pterygota</taxon>
        <taxon>Neoptera</taxon>
        <taxon>Endopterygota</taxon>
        <taxon>Diptera</taxon>
        <taxon>Brachycera</taxon>
        <taxon>Muscomorpha</taxon>
        <taxon>Ephydroidea</taxon>
        <taxon>Drosophilidae</taxon>
        <taxon>Drosophila</taxon>
    </lineage>
</organism>
<evidence type="ECO:0000256" key="4">
    <source>
        <dbReference type="SAM" id="MobiDB-lite"/>
    </source>
</evidence>
<dbReference type="GO" id="GO:0031048">
    <property type="term" value="P:regulatory ncRNA-mediated heterochromatin formation"/>
    <property type="evidence" value="ECO:0007669"/>
    <property type="project" value="TreeGrafter"/>
</dbReference>
<feature type="non-terminal residue" evidence="5">
    <location>
        <position position="1"/>
    </location>
</feature>
<proteinExistence type="inferred from homology"/>
<name>A0AAD4PQZ2_9MUSC</name>
<evidence type="ECO:0000313" key="5">
    <source>
        <dbReference type="EMBL" id="KAH8386534.1"/>
    </source>
</evidence>
<feature type="region of interest" description="Disordered" evidence="4">
    <location>
        <begin position="1"/>
        <end position="42"/>
    </location>
</feature>
<comment type="similarity">
    <text evidence="2">Belongs to the NRDE2 family.</text>
</comment>
<evidence type="ECO:0000256" key="1">
    <source>
        <dbReference type="ARBA" id="ARBA00004123"/>
    </source>
</evidence>
<evidence type="ECO:0008006" key="7">
    <source>
        <dbReference type="Google" id="ProtNLM"/>
    </source>
</evidence>
<dbReference type="Proteomes" id="UP001200034">
    <property type="component" value="Unassembled WGS sequence"/>
</dbReference>
<comment type="caution">
    <text evidence="5">The sequence shown here is derived from an EMBL/GenBank/DDBJ whole genome shotgun (WGS) entry which is preliminary data.</text>
</comment>
<dbReference type="GO" id="GO:1902369">
    <property type="term" value="P:negative regulation of RNA catabolic process"/>
    <property type="evidence" value="ECO:0007669"/>
    <property type="project" value="TreeGrafter"/>
</dbReference>
<evidence type="ECO:0000256" key="3">
    <source>
        <dbReference type="ARBA" id="ARBA00023242"/>
    </source>
</evidence>
<evidence type="ECO:0000313" key="6">
    <source>
        <dbReference type="Proteomes" id="UP001200034"/>
    </source>
</evidence>
<sequence>VVVAPQPFDSDLTSDSEDSTDDELVNLAGNNASDRSAGDAAGIPTVGEQRILEFDKDTGFYVDKKPNNAFLRLPTLPRLSRPNYKRSNLRLCGVPRRSRHHNQQGQKQRPRWPIMEETNKDSEEQTVQRLERIQELKKTLAYEPQHESNWLELYRLLGESATKSNRLAVAEEQLHVLESAMEQHPGNEKLLQCYVATASITYPDSQVANKLEQLLQRQPHEYTLWTALIMTTQGTMARCNVPDVLDIYKECMQRLHRDRDRDDQTDELMLKLFHNCVLFLRQSANTPQMFALLKLALELNAPHLTFDCLTACALDERPLVDYEELVLRSGMPMPEIWTRVERLRQAYNFLPYPQSNSSADQAAVAGLDPQRCIYTEDVCHYIHPLKTHTHRLQLLLLVVQLTKLPLVRTHCLAERLCTRIDQIGDSEAIEMLLAGLADRWTYALPPHRADYMEATMQLAKELYVCPSFMPQAIGHELYERCIDQLLLQCSQVFDEDEPKRRVFIVLWLRFQRLRLQLRKLSGKLTRQFLRETCDNQRALLRQPANRQVVCFYTQLAMFEYEALDEDKSSAFRVLDNVLAMSKNSVHVNVDTLHAAVVYAEMQIANNSPDAALRLLNGLASRQQLDEELATAAASPEQLPLEEYFLPNMLTLSLRALCLQTYLRDGSKVAALALLEATLQHRLFQLPEMQQTRVRFLREQICELQLLFVQLPQRGALSELLPLLQRGLDEFPRNQTMLQLCATLDTTQWIDVRCRLKHTRAGILALLHLIIAARCRFLRQQHSRDLAMCFGYQTSTLDAKLQEDYLRNRMLSIFESFLPTNKHRTNEEAEQYAVLRRNSLYWRCYLRCLSNERTSFERSKACLLMALDECPWDKALYMDGVTYVPQEFANLQDVMTEKQVCCFAIPEELNVLREA</sequence>
<protein>
    <recommendedName>
        <fullName evidence="7">Protein NRDE2 homolog</fullName>
    </recommendedName>
</protein>
<dbReference type="AlphaFoldDB" id="A0AAD4PQZ2"/>
<dbReference type="PANTHER" id="PTHR13471">
    <property type="entry name" value="TETRATRICOPEPTIDE-LIKE HELICAL"/>
    <property type="match status" value="1"/>
</dbReference>
<keyword evidence="6" id="KW-1185">Reference proteome</keyword>
<gene>
    <name evidence="5" type="ORF">KR093_001157</name>
</gene>
<accession>A0AAD4PQZ2</accession>
<feature type="compositionally biased region" description="Acidic residues" evidence="4">
    <location>
        <begin position="12"/>
        <end position="24"/>
    </location>
</feature>
<evidence type="ECO:0000256" key="2">
    <source>
        <dbReference type="ARBA" id="ARBA00009265"/>
    </source>
</evidence>
<dbReference type="PANTHER" id="PTHR13471:SF0">
    <property type="entry name" value="NUCLEAR EXOSOME REGULATOR NRDE2"/>
    <property type="match status" value="1"/>
</dbReference>
<reference evidence="5" key="1">
    <citation type="journal article" date="2021" name="Mol. Ecol. Resour.">
        <title>Phylogenomic analyses of the genus Drosophila reveals genomic signals of climate adaptation.</title>
        <authorList>
            <person name="Li F."/>
            <person name="Rane R.V."/>
            <person name="Luria V."/>
            <person name="Xiong Z."/>
            <person name="Chen J."/>
            <person name="Li Z."/>
            <person name="Catullo R.A."/>
            <person name="Griffin P.C."/>
            <person name="Schiffer M."/>
            <person name="Pearce S."/>
            <person name="Lee S.F."/>
            <person name="McElroy K."/>
            <person name="Stocker A."/>
            <person name="Shirriffs J."/>
            <person name="Cockerell F."/>
            <person name="Coppin C."/>
            <person name="Sgro C.M."/>
            <person name="Karger A."/>
            <person name="Cain J.W."/>
            <person name="Weber J.A."/>
            <person name="Santpere G."/>
            <person name="Kirschner M.W."/>
            <person name="Hoffmann A.A."/>
            <person name="Oakeshott J.G."/>
            <person name="Zhang G."/>
        </authorList>
    </citation>
    <scope>NUCLEOTIDE SEQUENCE</scope>
    <source>
        <strain evidence="5">BGI-SZ-2011g</strain>
    </source>
</reference>
<comment type="subcellular location">
    <subcellularLocation>
        <location evidence="1">Nucleus</location>
    </subcellularLocation>
</comment>
<dbReference type="EMBL" id="JAJJHW010000095">
    <property type="protein sequence ID" value="KAH8386534.1"/>
    <property type="molecule type" value="Genomic_DNA"/>
</dbReference>
<keyword evidence="3" id="KW-0539">Nucleus</keyword>
<dbReference type="InterPro" id="IPR013633">
    <property type="entry name" value="NRDE-2"/>
</dbReference>
<dbReference type="GO" id="GO:0071013">
    <property type="term" value="C:catalytic step 2 spliceosome"/>
    <property type="evidence" value="ECO:0007669"/>
    <property type="project" value="TreeGrafter"/>
</dbReference>
<dbReference type="Pfam" id="PF08424">
    <property type="entry name" value="NRDE-2"/>
    <property type="match status" value="1"/>
</dbReference>